<keyword evidence="4" id="KW-0067">ATP-binding</keyword>
<evidence type="ECO:0000256" key="5">
    <source>
        <dbReference type="ARBA" id="ARBA00023012"/>
    </source>
</evidence>
<reference evidence="6" key="1">
    <citation type="submission" date="2018-05" db="EMBL/GenBank/DDBJ databases">
        <authorList>
            <person name="Lanie J.A."/>
            <person name="Ng W.-L."/>
            <person name="Kazmierczak K.M."/>
            <person name="Andrzejewski T.M."/>
            <person name="Davidsen T.M."/>
            <person name="Wayne K.J."/>
            <person name="Tettelin H."/>
            <person name="Glass J.I."/>
            <person name="Rusch D."/>
            <person name="Podicherti R."/>
            <person name="Tsui H.-C.T."/>
            <person name="Winkler M.E."/>
        </authorList>
    </citation>
    <scope>NUCLEOTIDE SEQUENCE</scope>
</reference>
<keyword evidence="3" id="KW-0418">Kinase</keyword>
<gene>
    <name evidence="6" type="ORF">METZ01_LOCUS455124</name>
</gene>
<organism evidence="6">
    <name type="scientific">marine metagenome</name>
    <dbReference type="NCBI Taxonomy" id="408172"/>
    <lineage>
        <taxon>unclassified sequences</taxon>
        <taxon>metagenomes</taxon>
        <taxon>ecological metagenomes</taxon>
    </lineage>
</organism>
<proteinExistence type="predicted"/>
<evidence type="ECO:0000313" key="6">
    <source>
        <dbReference type="EMBL" id="SVE02270.1"/>
    </source>
</evidence>
<dbReference type="InterPro" id="IPR004358">
    <property type="entry name" value="Sig_transdc_His_kin-like_C"/>
</dbReference>
<evidence type="ECO:0000256" key="1">
    <source>
        <dbReference type="ARBA" id="ARBA00022679"/>
    </source>
</evidence>
<evidence type="ECO:0000256" key="4">
    <source>
        <dbReference type="ARBA" id="ARBA00022840"/>
    </source>
</evidence>
<keyword evidence="2" id="KW-0547">Nucleotide-binding</keyword>
<keyword evidence="5" id="KW-0902">Two-component regulatory system</keyword>
<dbReference type="PANTHER" id="PTHR43065">
    <property type="entry name" value="SENSOR HISTIDINE KINASE"/>
    <property type="match status" value="1"/>
</dbReference>
<protein>
    <recommendedName>
        <fullName evidence="7">Histidine kinase/HSP90-like ATPase domain-containing protein</fullName>
    </recommendedName>
</protein>
<dbReference type="Gene3D" id="3.30.565.10">
    <property type="entry name" value="Histidine kinase-like ATPase, C-terminal domain"/>
    <property type="match status" value="1"/>
</dbReference>
<accession>A0A383A3X3</accession>
<dbReference type="GO" id="GO:0016301">
    <property type="term" value="F:kinase activity"/>
    <property type="evidence" value="ECO:0007669"/>
    <property type="project" value="UniProtKB-KW"/>
</dbReference>
<dbReference type="EMBL" id="UINC01188855">
    <property type="protein sequence ID" value="SVE02270.1"/>
    <property type="molecule type" value="Genomic_DNA"/>
</dbReference>
<feature type="non-terminal residue" evidence="6">
    <location>
        <position position="54"/>
    </location>
</feature>
<dbReference type="PANTHER" id="PTHR43065:SF46">
    <property type="entry name" value="C4-DICARBOXYLATE TRANSPORT SENSOR PROTEIN DCTB"/>
    <property type="match status" value="1"/>
</dbReference>
<keyword evidence="1" id="KW-0808">Transferase</keyword>
<evidence type="ECO:0008006" key="7">
    <source>
        <dbReference type="Google" id="ProtNLM"/>
    </source>
</evidence>
<sequence length="54" mass="5884">VSDNGTDEETRTQVFDPFFVSKDMDIGTGLGLSTVYGIAQQRGGWVECRESAGR</sequence>
<dbReference type="SUPFAM" id="SSF55874">
    <property type="entry name" value="ATPase domain of HSP90 chaperone/DNA topoisomerase II/histidine kinase"/>
    <property type="match status" value="1"/>
</dbReference>
<name>A0A383A3X3_9ZZZZ</name>
<dbReference type="InterPro" id="IPR036890">
    <property type="entry name" value="HATPase_C_sf"/>
</dbReference>
<dbReference type="GO" id="GO:0005524">
    <property type="term" value="F:ATP binding"/>
    <property type="evidence" value="ECO:0007669"/>
    <property type="project" value="UniProtKB-KW"/>
</dbReference>
<dbReference type="GO" id="GO:0000160">
    <property type="term" value="P:phosphorelay signal transduction system"/>
    <property type="evidence" value="ECO:0007669"/>
    <property type="project" value="UniProtKB-KW"/>
</dbReference>
<evidence type="ECO:0000256" key="3">
    <source>
        <dbReference type="ARBA" id="ARBA00022777"/>
    </source>
</evidence>
<feature type="non-terminal residue" evidence="6">
    <location>
        <position position="1"/>
    </location>
</feature>
<dbReference type="PRINTS" id="PR00344">
    <property type="entry name" value="BCTRLSENSOR"/>
</dbReference>
<dbReference type="AlphaFoldDB" id="A0A383A3X3"/>
<evidence type="ECO:0000256" key="2">
    <source>
        <dbReference type="ARBA" id="ARBA00022741"/>
    </source>
</evidence>